<dbReference type="EMBL" id="JACGWM010000014">
    <property type="protein sequence ID" value="KAL0328022.1"/>
    <property type="molecule type" value="Genomic_DNA"/>
</dbReference>
<feature type="compositionally biased region" description="Basic and acidic residues" evidence="1">
    <location>
        <begin position="43"/>
        <end position="54"/>
    </location>
</feature>
<evidence type="ECO:0000256" key="1">
    <source>
        <dbReference type="SAM" id="MobiDB-lite"/>
    </source>
</evidence>
<name>A0AAW2M949_9LAMI</name>
<evidence type="ECO:0000313" key="2">
    <source>
        <dbReference type="EMBL" id="KAL0328022.1"/>
    </source>
</evidence>
<feature type="region of interest" description="Disordered" evidence="1">
    <location>
        <begin position="185"/>
        <end position="214"/>
    </location>
</feature>
<organism evidence="2">
    <name type="scientific">Sesamum calycinum</name>
    <dbReference type="NCBI Taxonomy" id="2727403"/>
    <lineage>
        <taxon>Eukaryota</taxon>
        <taxon>Viridiplantae</taxon>
        <taxon>Streptophyta</taxon>
        <taxon>Embryophyta</taxon>
        <taxon>Tracheophyta</taxon>
        <taxon>Spermatophyta</taxon>
        <taxon>Magnoliopsida</taxon>
        <taxon>eudicotyledons</taxon>
        <taxon>Gunneridae</taxon>
        <taxon>Pentapetalae</taxon>
        <taxon>asterids</taxon>
        <taxon>lamiids</taxon>
        <taxon>Lamiales</taxon>
        <taxon>Pedaliaceae</taxon>
        <taxon>Sesamum</taxon>
    </lineage>
</organism>
<protein>
    <submittedName>
        <fullName evidence="2">Uncharacterized protein</fullName>
    </submittedName>
</protein>
<comment type="caution">
    <text evidence="2">The sequence shown here is derived from an EMBL/GenBank/DDBJ whole genome shotgun (WGS) entry which is preliminary data.</text>
</comment>
<proteinExistence type="predicted"/>
<reference evidence="2" key="2">
    <citation type="journal article" date="2024" name="Plant">
        <title>Genomic evolution and insights into agronomic trait innovations of Sesamum species.</title>
        <authorList>
            <person name="Miao H."/>
            <person name="Wang L."/>
            <person name="Qu L."/>
            <person name="Liu H."/>
            <person name="Sun Y."/>
            <person name="Le M."/>
            <person name="Wang Q."/>
            <person name="Wei S."/>
            <person name="Zheng Y."/>
            <person name="Lin W."/>
            <person name="Duan Y."/>
            <person name="Cao H."/>
            <person name="Xiong S."/>
            <person name="Wang X."/>
            <person name="Wei L."/>
            <person name="Li C."/>
            <person name="Ma Q."/>
            <person name="Ju M."/>
            <person name="Zhao R."/>
            <person name="Li G."/>
            <person name="Mu C."/>
            <person name="Tian Q."/>
            <person name="Mei H."/>
            <person name="Zhang T."/>
            <person name="Gao T."/>
            <person name="Zhang H."/>
        </authorList>
    </citation>
    <scope>NUCLEOTIDE SEQUENCE</scope>
    <source>
        <strain evidence="2">KEN8</strain>
    </source>
</reference>
<dbReference type="AlphaFoldDB" id="A0AAW2M949"/>
<feature type="region of interest" description="Disordered" evidence="1">
    <location>
        <begin position="257"/>
        <end position="299"/>
    </location>
</feature>
<reference evidence="2" key="1">
    <citation type="submission" date="2020-06" db="EMBL/GenBank/DDBJ databases">
        <authorList>
            <person name="Li T."/>
            <person name="Hu X."/>
            <person name="Zhang T."/>
            <person name="Song X."/>
            <person name="Zhang H."/>
            <person name="Dai N."/>
            <person name="Sheng W."/>
            <person name="Hou X."/>
            <person name="Wei L."/>
        </authorList>
    </citation>
    <scope>NUCLEOTIDE SEQUENCE</scope>
    <source>
        <strain evidence="2">KEN8</strain>
        <tissue evidence="2">Leaf</tissue>
    </source>
</reference>
<accession>A0AAW2M949</accession>
<sequence length="299" mass="32125">MIRFSRLLATSRAANRPRRLDPNTSPDHSIGRSEGRQIAPPTKNDHAPPIESRKSSQSVNPYYVWTHTHRVFCIREIGQRRHGPTARVGTGVQGSWHNVCLEVRPTPQPRGRGSGRRRTFGTVECLRNRYAAQETDHGQGRSVLGPTTEAACRGCCPCPSRDPTRLYTPITTHAPITYAMPECKTDARRPTAHSSATVGERHQARPSMTRPPSAALDASTFAGNGLLATAPKSIPQPRAGALHAGIADVCQPQATDFGVAGDGRRRARPSHAGAPGADGGGAGRRRPPLTPPLSQATGY</sequence>
<feature type="region of interest" description="Disordered" evidence="1">
    <location>
        <begin position="1"/>
        <end position="57"/>
    </location>
</feature>
<gene>
    <name evidence="2" type="ORF">Scaly_2234800</name>
</gene>